<feature type="transmembrane region" description="Helical" evidence="1">
    <location>
        <begin position="168"/>
        <end position="189"/>
    </location>
</feature>
<dbReference type="RefSeq" id="WP_193497758.1">
    <property type="nucleotide sequence ID" value="NZ_CP063169.1"/>
</dbReference>
<keyword evidence="1" id="KW-1133">Transmembrane helix</keyword>
<proteinExistence type="predicted"/>
<reference evidence="2 3" key="1">
    <citation type="submission" date="2020-10" db="EMBL/GenBank/DDBJ databases">
        <title>Haloactinobacterium sp. RN3S43, a bacterium isolated from saline soil.</title>
        <authorList>
            <person name="Sun J.-Q."/>
        </authorList>
    </citation>
    <scope>NUCLEOTIDE SEQUENCE [LARGE SCALE GENOMIC DNA]</scope>
    <source>
        <strain evidence="2 3">RN3S43</strain>
    </source>
</reference>
<name>A0A7M1SU33_9MICO</name>
<keyword evidence="3" id="KW-1185">Reference proteome</keyword>
<dbReference type="KEGG" id="halt:IM660_01895"/>
<gene>
    <name evidence="2" type="ORF">IM660_01895</name>
</gene>
<accession>A0A7M1SU33</accession>
<dbReference type="AlphaFoldDB" id="A0A7M1SU33"/>
<dbReference type="InterPro" id="IPR021315">
    <property type="entry name" value="Gap/Sap"/>
</dbReference>
<dbReference type="Proteomes" id="UP000593758">
    <property type="component" value="Chromosome"/>
</dbReference>
<keyword evidence="1" id="KW-0812">Transmembrane</keyword>
<organism evidence="2 3">
    <name type="scientific">Ruania alkalisoli</name>
    <dbReference type="NCBI Taxonomy" id="2779775"/>
    <lineage>
        <taxon>Bacteria</taxon>
        <taxon>Bacillati</taxon>
        <taxon>Actinomycetota</taxon>
        <taxon>Actinomycetes</taxon>
        <taxon>Micrococcales</taxon>
        <taxon>Ruaniaceae</taxon>
        <taxon>Ruania</taxon>
    </lineage>
</organism>
<dbReference type="Pfam" id="PF11139">
    <property type="entry name" value="SfLAP"/>
    <property type="match status" value="1"/>
</dbReference>
<evidence type="ECO:0000256" key="1">
    <source>
        <dbReference type="SAM" id="Phobius"/>
    </source>
</evidence>
<sequence>MTAPLLGTLAVLALVDSASFGTLLIPIWLMLAPGRLRPGRILVFLVTVAAFYWAVGLLLLAGADTLMTALDQDSPVLTYAQLVLGAVLFVGAFFVGREPKDGSSPAPGRFSRWRERTVSAEGRGGLPALMGLALGAATLEVATMLPYLGAVGMLTAADLPVAQRVLLLTGYCAVMVLPALLLLGARIAARRLIEPLLIRVSAWMAKSSGETIAWVMGIAGFLLLRDAASRIGLLESIGISIG</sequence>
<feature type="transmembrane region" description="Helical" evidence="1">
    <location>
        <begin position="76"/>
        <end position="95"/>
    </location>
</feature>
<evidence type="ECO:0000313" key="3">
    <source>
        <dbReference type="Proteomes" id="UP000593758"/>
    </source>
</evidence>
<feature type="transmembrane region" description="Helical" evidence="1">
    <location>
        <begin position="6"/>
        <end position="29"/>
    </location>
</feature>
<feature type="transmembrane region" description="Helical" evidence="1">
    <location>
        <begin position="126"/>
        <end position="148"/>
    </location>
</feature>
<feature type="transmembrane region" description="Helical" evidence="1">
    <location>
        <begin position="41"/>
        <end position="61"/>
    </location>
</feature>
<protein>
    <submittedName>
        <fullName evidence="2">GAP family protein</fullName>
    </submittedName>
</protein>
<evidence type="ECO:0000313" key="2">
    <source>
        <dbReference type="EMBL" id="QOR71090.1"/>
    </source>
</evidence>
<dbReference type="EMBL" id="CP063169">
    <property type="protein sequence ID" value="QOR71090.1"/>
    <property type="molecule type" value="Genomic_DNA"/>
</dbReference>
<keyword evidence="1" id="KW-0472">Membrane</keyword>